<name>A0AAV4XPJ2_CAEEX</name>
<dbReference type="EMBL" id="BPLR01000674">
    <property type="protein sequence ID" value="GIY96568.1"/>
    <property type="molecule type" value="Genomic_DNA"/>
</dbReference>
<organism evidence="1 2">
    <name type="scientific">Caerostris extrusa</name>
    <name type="common">Bark spider</name>
    <name type="synonym">Caerostris bankana</name>
    <dbReference type="NCBI Taxonomy" id="172846"/>
    <lineage>
        <taxon>Eukaryota</taxon>
        <taxon>Metazoa</taxon>
        <taxon>Ecdysozoa</taxon>
        <taxon>Arthropoda</taxon>
        <taxon>Chelicerata</taxon>
        <taxon>Arachnida</taxon>
        <taxon>Araneae</taxon>
        <taxon>Araneomorphae</taxon>
        <taxon>Entelegynae</taxon>
        <taxon>Araneoidea</taxon>
        <taxon>Araneidae</taxon>
        <taxon>Caerostris</taxon>
    </lineage>
</organism>
<protein>
    <submittedName>
        <fullName evidence="1">Uncharacterized protein</fullName>
    </submittedName>
</protein>
<dbReference type="Proteomes" id="UP001054945">
    <property type="component" value="Unassembled WGS sequence"/>
</dbReference>
<evidence type="ECO:0000313" key="2">
    <source>
        <dbReference type="Proteomes" id="UP001054945"/>
    </source>
</evidence>
<reference evidence="1 2" key="1">
    <citation type="submission" date="2021-06" db="EMBL/GenBank/DDBJ databases">
        <title>Caerostris extrusa draft genome.</title>
        <authorList>
            <person name="Kono N."/>
            <person name="Arakawa K."/>
        </authorList>
    </citation>
    <scope>NUCLEOTIDE SEQUENCE [LARGE SCALE GENOMIC DNA]</scope>
</reference>
<keyword evidence="2" id="KW-1185">Reference proteome</keyword>
<proteinExistence type="predicted"/>
<comment type="caution">
    <text evidence="1">The sequence shown here is derived from an EMBL/GenBank/DDBJ whole genome shotgun (WGS) entry which is preliminary data.</text>
</comment>
<accession>A0AAV4XPJ2</accession>
<gene>
    <name evidence="1" type="ORF">CEXT_358071</name>
</gene>
<evidence type="ECO:0000313" key="1">
    <source>
        <dbReference type="EMBL" id="GIY96568.1"/>
    </source>
</evidence>
<dbReference type="AlphaFoldDB" id="A0AAV4XPJ2"/>
<sequence length="137" mass="15906">MDDATDCKLILPSTPRQLTIAEIWQKIHISLAIYGRFDFDDTKVVQKKYEVWADHPTESALTCAVYEWFPRFRCGRRGLRRSQASRGVCEEERSSVSMNYEKGWACKDDQKPYLKYGDNCLFVLSGALGVQQNRWCL</sequence>